<comment type="caution">
    <text evidence="1">The sequence shown here is derived from an EMBL/GenBank/DDBJ whole genome shotgun (WGS) entry which is preliminary data.</text>
</comment>
<gene>
    <name evidence="1" type="ORF">BHC57_02445</name>
</gene>
<dbReference type="EMBL" id="MEIU01000039">
    <property type="protein sequence ID" value="PIT60979.1"/>
    <property type="molecule type" value="Genomic_DNA"/>
</dbReference>
<evidence type="ECO:0000313" key="2">
    <source>
        <dbReference type="Proteomes" id="UP000230463"/>
    </source>
</evidence>
<dbReference type="RefSeq" id="WP_100123271.1">
    <property type="nucleotide sequence ID" value="NZ_MEIU01000039.1"/>
</dbReference>
<protein>
    <recommendedName>
        <fullName evidence="3">Transposase</fullName>
    </recommendedName>
</protein>
<dbReference type="AlphaFoldDB" id="A0A855FR19"/>
<evidence type="ECO:0000313" key="1">
    <source>
        <dbReference type="EMBL" id="PIT60979.1"/>
    </source>
</evidence>
<evidence type="ECO:0008006" key="3">
    <source>
        <dbReference type="Google" id="ProtNLM"/>
    </source>
</evidence>
<dbReference type="Proteomes" id="UP000230463">
    <property type="component" value="Unassembled WGS sequence"/>
</dbReference>
<reference evidence="1 2" key="1">
    <citation type="journal article" date="2017" name="MBio">
        <title>Type VI secretion-mediated competition in the bee gut microbiome.</title>
        <authorList>
            <person name="Steele M.I."/>
            <person name="Kwong W.K."/>
            <person name="Powell J.E."/>
            <person name="Whiteley M."/>
            <person name="Moran N.A."/>
        </authorList>
    </citation>
    <scope>NUCLEOTIDE SEQUENCE [LARGE SCALE GENOMIC DNA]</scope>
    <source>
        <strain evidence="1 2">HK3</strain>
    </source>
</reference>
<sequence>MSDSRRNQHDFKTFNVIDDFNREALAIDNVVRLPAERISHYLDINWLNIIVIRKKYGQITRQNLPETPLPTEPIT</sequence>
<proteinExistence type="predicted"/>
<accession>A0A855FR19</accession>
<organism evidence="1 2">
    <name type="scientific">Snodgrassella alvi</name>
    <dbReference type="NCBI Taxonomy" id="1196083"/>
    <lineage>
        <taxon>Bacteria</taxon>
        <taxon>Pseudomonadati</taxon>
        <taxon>Pseudomonadota</taxon>
        <taxon>Betaproteobacteria</taxon>
        <taxon>Neisseriales</taxon>
        <taxon>Neisseriaceae</taxon>
        <taxon>Snodgrassella</taxon>
    </lineage>
</organism>
<name>A0A855FR19_9NEIS</name>